<dbReference type="Pfam" id="PF12704">
    <property type="entry name" value="MacB_PCD"/>
    <property type="match status" value="1"/>
</dbReference>
<keyword evidence="2" id="KW-1003">Cell membrane</keyword>
<accession>A0A7C2NZ95</accession>
<dbReference type="InterPro" id="IPR050250">
    <property type="entry name" value="Macrolide_Exporter_MacB"/>
</dbReference>
<dbReference type="PANTHER" id="PTHR30572">
    <property type="entry name" value="MEMBRANE COMPONENT OF TRANSPORTER-RELATED"/>
    <property type="match status" value="1"/>
</dbReference>
<feature type="transmembrane region" description="Helical" evidence="6">
    <location>
        <begin position="21"/>
        <end position="42"/>
    </location>
</feature>
<dbReference type="AlphaFoldDB" id="A0A7C2NZ95"/>
<evidence type="ECO:0000313" key="9">
    <source>
        <dbReference type="EMBL" id="HEN14312.1"/>
    </source>
</evidence>
<protein>
    <submittedName>
        <fullName evidence="9">ABC transporter permease</fullName>
    </submittedName>
</protein>
<dbReference type="EMBL" id="DSOK01000076">
    <property type="protein sequence ID" value="HEN14312.1"/>
    <property type="molecule type" value="Genomic_DNA"/>
</dbReference>
<name>A0A7C2NZ95_9PLAN</name>
<evidence type="ECO:0000256" key="3">
    <source>
        <dbReference type="ARBA" id="ARBA00022692"/>
    </source>
</evidence>
<evidence type="ECO:0000259" key="8">
    <source>
        <dbReference type="Pfam" id="PF12704"/>
    </source>
</evidence>
<organism evidence="9">
    <name type="scientific">Schlesneria paludicola</name>
    <dbReference type="NCBI Taxonomy" id="360056"/>
    <lineage>
        <taxon>Bacteria</taxon>
        <taxon>Pseudomonadati</taxon>
        <taxon>Planctomycetota</taxon>
        <taxon>Planctomycetia</taxon>
        <taxon>Planctomycetales</taxon>
        <taxon>Planctomycetaceae</taxon>
        <taxon>Schlesneria</taxon>
    </lineage>
</organism>
<evidence type="ECO:0000256" key="6">
    <source>
        <dbReference type="SAM" id="Phobius"/>
    </source>
</evidence>
<evidence type="ECO:0000259" key="7">
    <source>
        <dbReference type="Pfam" id="PF02687"/>
    </source>
</evidence>
<dbReference type="Pfam" id="PF02687">
    <property type="entry name" value="FtsX"/>
    <property type="match status" value="1"/>
</dbReference>
<evidence type="ECO:0000256" key="2">
    <source>
        <dbReference type="ARBA" id="ARBA00022475"/>
    </source>
</evidence>
<keyword evidence="5 6" id="KW-0472">Membrane</keyword>
<keyword evidence="4 6" id="KW-1133">Transmembrane helix</keyword>
<sequence>MIPLKYNARNLIVRWKTTLMTASGFTLVVMALVVMLAFVAGVEQVCATSGRPENVIVLAKGNSDEVFSQMDTRLANELENFPGVGRSPSGQPLASREMFLVVHRLLEDEGVFKFLQIRGVNPVAFDVHTEVEIIDGRPHRPSQSEILIGKGVQREHKLNVGDQVDIGRKKWTVVGVFSAGGTAFESEVWCDLTEVASQFRREGIYSSVVLGTESADAAVDLVERLTASRSIVCNPKTEPDYYAKQGEQMQTIANGTWIIAWFMGIGAIFGVMNTMFAAIGQRRKDIAVLRIMGFLPHEILISFLLEAILISIVGGALGIMLGMGVNGFSRSMAVGGAREIEFAFRVTESTVAFAAGFALTMGVLGGLLPAFSVVRIQPLEALR</sequence>
<feature type="transmembrane region" description="Helical" evidence="6">
    <location>
        <begin position="299"/>
        <end position="323"/>
    </location>
</feature>
<dbReference type="InterPro" id="IPR025857">
    <property type="entry name" value="MacB_PCD"/>
</dbReference>
<dbReference type="GO" id="GO:0022857">
    <property type="term" value="F:transmembrane transporter activity"/>
    <property type="evidence" value="ECO:0007669"/>
    <property type="project" value="TreeGrafter"/>
</dbReference>
<gene>
    <name evidence="9" type="ORF">ENQ76_02430</name>
</gene>
<dbReference type="GO" id="GO:0005886">
    <property type="term" value="C:plasma membrane"/>
    <property type="evidence" value="ECO:0007669"/>
    <property type="project" value="UniProtKB-SubCell"/>
</dbReference>
<feature type="domain" description="MacB-like periplasmic core" evidence="8">
    <location>
        <begin position="18"/>
        <end position="225"/>
    </location>
</feature>
<dbReference type="PANTHER" id="PTHR30572:SF15">
    <property type="entry name" value="ABC TRANSPORTER PERMEASE"/>
    <property type="match status" value="1"/>
</dbReference>
<feature type="domain" description="ABC3 transporter permease C-terminal" evidence="7">
    <location>
        <begin position="258"/>
        <end position="378"/>
    </location>
</feature>
<keyword evidence="3 6" id="KW-0812">Transmembrane</keyword>
<evidence type="ECO:0000256" key="1">
    <source>
        <dbReference type="ARBA" id="ARBA00004651"/>
    </source>
</evidence>
<reference evidence="9" key="1">
    <citation type="journal article" date="2020" name="mSystems">
        <title>Genome- and Community-Level Interaction Insights into Carbon Utilization and Element Cycling Functions of Hydrothermarchaeota in Hydrothermal Sediment.</title>
        <authorList>
            <person name="Zhou Z."/>
            <person name="Liu Y."/>
            <person name="Xu W."/>
            <person name="Pan J."/>
            <person name="Luo Z.H."/>
            <person name="Li M."/>
        </authorList>
    </citation>
    <scope>NUCLEOTIDE SEQUENCE [LARGE SCALE GENOMIC DNA]</scope>
    <source>
        <strain evidence="9">SpSt-339</strain>
    </source>
</reference>
<feature type="transmembrane region" description="Helical" evidence="6">
    <location>
        <begin position="351"/>
        <end position="374"/>
    </location>
</feature>
<dbReference type="InterPro" id="IPR003838">
    <property type="entry name" value="ABC3_permease_C"/>
</dbReference>
<feature type="transmembrane region" description="Helical" evidence="6">
    <location>
        <begin position="257"/>
        <end position="279"/>
    </location>
</feature>
<evidence type="ECO:0000256" key="4">
    <source>
        <dbReference type="ARBA" id="ARBA00022989"/>
    </source>
</evidence>
<evidence type="ECO:0000256" key="5">
    <source>
        <dbReference type="ARBA" id="ARBA00023136"/>
    </source>
</evidence>
<comment type="caution">
    <text evidence="9">The sequence shown here is derived from an EMBL/GenBank/DDBJ whole genome shotgun (WGS) entry which is preliminary data.</text>
</comment>
<proteinExistence type="predicted"/>
<comment type="subcellular location">
    <subcellularLocation>
        <location evidence="1">Cell membrane</location>
        <topology evidence="1">Multi-pass membrane protein</topology>
    </subcellularLocation>
</comment>